<feature type="region of interest" description="Disordered" evidence="10">
    <location>
        <begin position="993"/>
        <end position="1018"/>
    </location>
</feature>
<evidence type="ECO:0000256" key="6">
    <source>
        <dbReference type="ARBA" id="ARBA00022776"/>
    </source>
</evidence>
<proteinExistence type="inferred from homology"/>
<dbReference type="GO" id="GO:0005634">
    <property type="term" value="C:nucleus"/>
    <property type="evidence" value="ECO:0007669"/>
    <property type="project" value="UniProtKB-SubCell"/>
</dbReference>
<sequence length="1633" mass="172903">MDEFQLPQSPDELWAPDCELAYRCEAFVDLAGSSADEVGEIAENLAFVLCDQDPLCIVEQQNFDQLCSLVAAFGRVQGAQRRQLIDSLCSSLTCLNAWADKLLATPADSLDPDSVRQHRSAFKAYVFFLAWISSVAGRESREAAATSAPATSGAASSQAGGRGRKKKAAAGGELGAWDWSALFPRVVKAVAQSLNTDLWALFRPSAPDEAVLMKAMQLASSALEDPACVKCEEQAANAAHILAMAALKYQQLDNVTAVLVDVLTKYEHAPVLVAGTLRYTIQQWDDGRLASAVIGELAAVDPAEYERQQNASGEKAGVRSVAAFVREMAAQLPRLMSHQIALLLPHLGGKAYSLRSAIVHAIGSLLHKAFDSNSATDAADAQGALVRLRNKQTLLDLLCERTRDHSSYTRMAVLQVWEYLAEHRAIPLGHWQVVTGIAAGRLEDKSSLVRKEALKLLQALMLHNPFGPKLPLDRFDKTLAEHRAMLDQLLPGGAAPAPGAAGDALQQGLDVKPLPAEDAAEAAADAEGDERQQPGQEGSAEGMEVDGEVAQAGQTAADSDEEEQEGQPAPPSRSPAEVGFDGSLEELQALVASLAMAVAFSKSIAGCMPTITQLLASSSISDVQESIAMLLTCKQFEVDGAADTIRKMLPLIFSKDQAIKDRIVEALDQLYINGWSGSAFSPAQAARNLIDLATGANLGELGSLEEVVHQFITKQYLRPVMLHELWDVASRAFQAMQARSAGAERAHRDLRAALAVLSMAAATRPEAFTQQQVEDLLRFGFSATAPDALITRHACVTLQRLAGNCKAGTYDGILPQIFAALTRVVVASPLPEAGWYSAAESALTAIYALHPAPEHLSAAMLKHMATSAFAGTAPAAGAGAEDGAARSGNGGGSSGMDVKLKGAPGDSNDTMDTGEGPAAPEGEEQEQDGGAAAAAEGPAPAASEPAALGGASQQPQVMHSVAALSRFFFALGHVALQHLVFIERAAKGVRRSRMEREKRAAEERAERMAAGRTPGGAEDDINAELGVGSVAADAELDIMKEQAEGQILAARSLLGPYARLVSAMCYNVGWLLAADARLRGSALLALTKLMVVDSSFCEMRPVRGGHSNLDLLFTLVQCEGLEASLRSNLIIALGDLALRFPNVLEPYTEFMYRPLTDPHPAVRKNTLMVLTHLILNDMMKVKGHIAKMALCLEDGEPRIAALAQLFFQELAKKEYKGTSPIYNLLPDILSNLSKEPALTKPCFQSIMQHLLGYIKKDKQGDSLIDKLCQRFAASDDPAQWHSIAFCLTQLPFSDKGMKKLSESFRHYKHALGDEEVAAAITSIIQKAKKGSNKQELKAEIEGFELKIAEFAQERADEERTAEEARQHAEGRAAAAVAADGAASAQPSEAGAAADTGEVSAMRRQLDGMLLEGEEAQSGRLAAGKNAAAEEAEVQSGEMSMSDDGGSSEEEQEGVKAPAAAPAAQPAVSEQLSGTAVKVKPDPDTAAAEAEREAEQQPRRARGQRKSAAAAAAKPVPAGRANRRQAAVVDDSEAEEEEEAAASAEQQEPQQEQEAAAANRGGGRARGRGGGGKVAALAAKLGGDALTAAAAEQEAAVHPAKGARRSGRRSALADAADVESGGIAAVRVKDEPRH</sequence>
<dbReference type="InterPro" id="IPR016024">
    <property type="entry name" value="ARM-type_fold"/>
</dbReference>
<dbReference type="PANTHER" id="PTHR14222">
    <property type="entry name" value="CONDENSIN"/>
    <property type="match status" value="1"/>
</dbReference>
<evidence type="ECO:0000256" key="8">
    <source>
        <dbReference type="ARBA" id="ARBA00023242"/>
    </source>
</evidence>
<evidence type="ECO:0000256" key="9">
    <source>
        <dbReference type="ARBA" id="ARBA00023306"/>
    </source>
</evidence>
<dbReference type="GO" id="GO:0010032">
    <property type="term" value="P:meiotic chromosome condensation"/>
    <property type="evidence" value="ECO:0007669"/>
    <property type="project" value="TreeGrafter"/>
</dbReference>
<evidence type="ECO:0008006" key="15">
    <source>
        <dbReference type="Google" id="ProtNLM"/>
    </source>
</evidence>
<evidence type="ECO:0000256" key="4">
    <source>
        <dbReference type="ARBA" id="ARBA00022454"/>
    </source>
</evidence>
<dbReference type="OrthoDB" id="436262at2759"/>
<feature type="compositionally biased region" description="Low complexity" evidence="10">
    <location>
        <begin position="1421"/>
        <end position="1444"/>
    </location>
</feature>
<dbReference type="GO" id="GO:0042393">
    <property type="term" value="F:histone binding"/>
    <property type="evidence" value="ECO:0007669"/>
    <property type="project" value="TreeGrafter"/>
</dbReference>
<feature type="compositionally biased region" description="Basic and acidic residues" evidence="10">
    <location>
        <begin position="1354"/>
        <end position="1370"/>
    </location>
</feature>
<dbReference type="GO" id="GO:0007076">
    <property type="term" value="P:mitotic chromosome condensation"/>
    <property type="evidence" value="ECO:0007669"/>
    <property type="project" value="InterPro"/>
</dbReference>
<evidence type="ECO:0000256" key="10">
    <source>
        <dbReference type="SAM" id="MobiDB-lite"/>
    </source>
</evidence>
<feature type="region of interest" description="Disordered" evidence="10">
    <location>
        <begin position="517"/>
        <end position="579"/>
    </location>
</feature>
<dbReference type="Proteomes" id="UP001055712">
    <property type="component" value="Unassembled WGS sequence"/>
</dbReference>
<dbReference type="Pfam" id="PF12717">
    <property type="entry name" value="Cnd1"/>
    <property type="match status" value="1"/>
</dbReference>
<feature type="region of interest" description="Disordered" evidence="10">
    <location>
        <begin position="1416"/>
        <end position="1572"/>
    </location>
</feature>
<gene>
    <name evidence="13" type="ORF">D9Q98_002821</name>
</gene>
<organism evidence="13 14">
    <name type="scientific">Chlorella vulgaris</name>
    <name type="common">Green alga</name>
    <dbReference type="NCBI Taxonomy" id="3077"/>
    <lineage>
        <taxon>Eukaryota</taxon>
        <taxon>Viridiplantae</taxon>
        <taxon>Chlorophyta</taxon>
        <taxon>core chlorophytes</taxon>
        <taxon>Trebouxiophyceae</taxon>
        <taxon>Chlorellales</taxon>
        <taxon>Chlorellaceae</taxon>
        <taxon>Chlorella clade</taxon>
        <taxon>Chlorella</taxon>
    </lineage>
</organism>
<dbReference type="InterPro" id="IPR007673">
    <property type="entry name" value="Condensin_cplx_su1"/>
</dbReference>
<dbReference type="PIRSF" id="PIRSF017127">
    <property type="entry name" value="Condensin_D2"/>
    <property type="match status" value="1"/>
</dbReference>
<evidence type="ECO:0000259" key="11">
    <source>
        <dbReference type="Pfam" id="PF12717"/>
    </source>
</evidence>
<dbReference type="InterPro" id="IPR026971">
    <property type="entry name" value="CND1/NCAPD3"/>
</dbReference>
<evidence type="ECO:0000256" key="7">
    <source>
        <dbReference type="ARBA" id="ARBA00023067"/>
    </source>
</evidence>
<feature type="region of interest" description="Disordered" evidence="10">
    <location>
        <begin position="1354"/>
        <end position="1397"/>
    </location>
</feature>
<feature type="compositionally biased region" description="Acidic residues" evidence="10">
    <location>
        <begin position="518"/>
        <end position="528"/>
    </location>
</feature>
<dbReference type="InterPro" id="IPR011989">
    <property type="entry name" value="ARM-like"/>
</dbReference>
<keyword evidence="5" id="KW-0132">Cell division</keyword>
<feature type="domain" description="Condensin complex subunit 1 N-terminal" evidence="12">
    <location>
        <begin position="79"/>
        <end position="253"/>
    </location>
</feature>
<feature type="region of interest" description="Disordered" evidence="10">
    <location>
        <begin position="875"/>
        <end position="951"/>
    </location>
</feature>
<keyword evidence="8" id="KW-0539">Nucleus</keyword>
<evidence type="ECO:0000256" key="2">
    <source>
        <dbReference type="ARBA" id="ARBA00004286"/>
    </source>
</evidence>
<dbReference type="EMBL" id="SIDB01000003">
    <property type="protein sequence ID" value="KAI3434761.1"/>
    <property type="molecule type" value="Genomic_DNA"/>
</dbReference>
<dbReference type="InterPro" id="IPR032682">
    <property type="entry name" value="Cnd1_C"/>
</dbReference>
<keyword evidence="4" id="KW-0158">Chromosome</keyword>
<feature type="compositionally biased region" description="Basic and acidic residues" evidence="10">
    <location>
        <begin position="993"/>
        <end position="1009"/>
    </location>
</feature>
<protein>
    <recommendedName>
        <fullName evidence="15">Condensin complex subunit 1</fullName>
    </recommendedName>
</protein>
<dbReference type="Gene3D" id="1.25.10.10">
    <property type="entry name" value="Leucine-rich Repeat Variant"/>
    <property type="match status" value="2"/>
</dbReference>
<reference evidence="13" key="2">
    <citation type="submission" date="2020-11" db="EMBL/GenBank/DDBJ databases">
        <authorList>
            <person name="Cecchin M."/>
            <person name="Marcolungo L."/>
            <person name="Rossato M."/>
            <person name="Girolomoni L."/>
            <person name="Cosentino E."/>
            <person name="Cuine S."/>
            <person name="Li-Beisson Y."/>
            <person name="Delledonne M."/>
            <person name="Ballottari M."/>
        </authorList>
    </citation>
    <scope>NUCLEOTIDE SEQUENCE</scope>
    <source>
        <strain evidence="13">211/11P</strain>
        <tissue evidence="13">Whole cell</tissue>
    </source>
</reference>
<keyword evidence="6" id="KW-0498">Mitosis</keyword>
<keyword evidence="14" id="KW-1185">Reference proteome</keyword>
<dbReference type="GO" id="GO:0000779">
    <property type="term" value="C:condensed chromosome, centromeric region"/>
    <property type="evidence" value="ECO:0007669"/>
    <property type="project" value="TreeGrafter"/>
</dbReference>
<comment type="subcellular location">
    <subcellularLocation>
        <location evidence="2">Chromosome</location>
    </subcellularLocation>
    <subcellularLocation>
        <location evidence="1">Nucleus</location>
    </subcellularLocation>
</comment>
<evidence type="ECO:0000313" key="13">
    <source>
        <dbReference type="EMBL" id="KAI3434761.1"/>
    </source>
</evidence>
<evidence type="ECO:0000256" key="5">
    <source>
        <dbReference type="ARBA" id="ARBA00022618"/>
    </source>
</evidence>
<reference evidence="13" key="1">
    <citation type="journal article" date="2019" name="Plant J.">
        <title>Chlorella vulgaris genome assembly and annotation reveals the molecular basis for metabolic acclimation to high light conditions.</title>
        <authorList>
            <person name="Cecchin M."/>
            <person name="Marcolungo L."/>
            <person name="Rossato M."/>
            <person name="Girolomoni L."/>
            <person name="Cosentino E."/>
            <person name="Cuine S."/>
            <person name="Li-Beisson Y."/>
            <person name="Delledonne M."/>
            <person name="Ballottari M."/>
        </authorList>
    </citation>
    <scope>NUCLEOTIDE SEQUENCE</scope>
    <source>
        <strain evidence="13">211/11P</strain>
    </source>
</reference>
<dbReference type="GO" id="GO:0051301">
    <property type="term" value="P:cell division"/>
    <property type="evidence" value="ECO:0007669"/>
    <property type="project" value="UniProtKB-KW"/>
</dbReference>
<feature type="compositionally biased region" description="Low complexity" evidence="10">
    <location>
        <begin position="143"/>
        <end position="159"/>
    </location>
</feature>
<feature type="region of interest" description="Disordered" evidence="10">
    <location>
        <begin position="143"/>
        <end position="165"/>
    </location>
</feature>
<evidence type="ECO:0000256" key="1">
    <source>
        <dbReference type="ARBA" id="ARBA00004123"/>
    </source>
</evidence>
<keyword evidence="9" id="KW-0131">Cell cycle</keyword>
<feature type="compositionally biased region" description="Low complexity" evidence="10">
    <location>
        <begin position="928"/>
        <end position="951"/>
    </location>
</feature>
<feature type="compositionally biased region" description="Low complexity" evidence="10">
    <location>
        <begin position="875"/>
        <end position="887"/>
    </location>
</feature>
<dbReference type="GO" id="GO:0000796">
    <property type="term" value="C:condensin complex"/>
    <property type="evidence" value="ECO:0007669"/>
    <property type="project" value="TreeGrafter"/>
</dbReference>
<feature type="compositionally biased region" description="Low complexity" evidence="10">
    <location>
        <begin position="1371"/>
        <end position="1393"/>
    </location>
</feature>
<evidence type="ECO:0000313" key="14">
    <source>
        <dbReference type="Proteomes" id="UP001055712"/>
    </source>
</evidence>
<evidence type="ECO:0000256" key="3">
    <source>
        <dbReference type="ARBA" id="ARBA00009606"/>
    </source>
</evidence>
<feature type="region of interest" description="Disordered" evidence="10">
    <location>
        <begin position="1594"/>
        <end position="1633"/>
    </location>
</feature>
<feature type="compositionally biased region" description="Acidic residues" evidence="10">
    <location>
        <begin position="1529"/>
        <end position="1539"/>
    </location>
</feature>
<feature type="compositionally biased region" description="Low complexity" evidence="10">
    <location>
        <begin position="1456"/>
        <end position="1466"/>
    </location>
</feature>
<dbReference type="SUPFAM" id="SSF48371">
    <property type="entry name" value="ARM repeat"/>
    <property type="match status" value="1"/>
</dbReference>
<feature type="domain" description="Condensin complex subunit 1 C-terminal" evidence="11">
    <location>
        <begin position="1125"/>
        <end position="1287"/>
    </location>
</feature>
<keyword evidence="7" id="KW-0226">DNA condensation</keyword>
<feature type="compositionally biased region" description="Low complexity" evidence="10">
    <location>
        <begin position="1505"/>
        <end position="1528"/>
    </location>
</feature>
<name>A0A9D4TU95_CHLVU</name>
<evidence type="ECO:0000259" key="12">
    <source>
        <dbReference type="Pfam" id="PF12922"/>
    </source>
</evidence>
<dbReference type="InterPro" id="IPR024324">
    <property type="entry name" value="Condensin_cplx_su1_N"/>
</dbReference>
<feature type="compositionally biased region" description="Basic and acidic residues" evidence="10">
    <location>
        <begin position="1478"/>
        <end position="1497"/>
    </location>
</feature>
<dbReference type="Pfam" id="PF12922">
    <property type="entry name" value="Cnd1_N"/>
    <property type="match status" value="1"/>
</dbReference>
<dbReference type="PANTHER" id="PTHR14222:SF2">
    <property type="entry name" value="CONDENSIN COMPLEX SUBUNIT 1"/>
    <property type="match status" value="1"/>
</dbReference>
<accession>A0A9D4TU95</accession>
<comment type="caution">
    <text evidence="13">The sequence shown here is derived from an EMBL/GenBank/DDBJ whole genome shotgun (WGS) entry which is preliminary data.</text>
</comment>
<comment type="similarity">
    <text evidence="3">Belongs to the CND1 (condensin subunit 1) family.</text>
</comment>
<feature type="compositionally biased region" description="Low complexity" evidence="10">
    <location>
        <begin position="1540"/>
        <end position="1558"/>
    </location>
</feature>
<feature type="compositionally biased region" description="Gly residues" evidence="10">
    <location>
        <begin position="1559"/>
        <end position="1572"/>
    </location>
</feature>